<protein>
    <submittedName>
        <fullName evidence="2">Uncharacterized protein</fullName>
    </submittedName>
</protein>
<comment type="caution">
    <text evidence="2">The sequence shown here is derived from an EMBL/GenBank/DDBJ whole genome shotgun (WGS) entry which is preliminary data.</text>
</comment>
<dbReference type="Proteomes" id="UP001212997">
    <property type="component" value="Unassembled WGS sequence"/>
</dbReference>
<feature type="region of interest" description="Disordered" evidence="1">
    <location>
        <begin position="1"/>
        <end position="128"/>
    </location>
</feature>
<feature type="compositionally biased region" description="Basic and acidic residues" evidence="1">
    <location>
        <begin position="17"/>
        <end position="26"/>
    </location>
</feature>
<evidence type="ECO:0000256" key="1">
    <source>
        <dbReference type="SAM" id="MobiDB-lite"/>
    </source>
</evidence>
<keyword evidence="3" id="KW-1185">Reference proteome</keyword>
<reference evidence="2" key="1">
    <citation type="submission" date="2022-07" db="EMBL/GenBank/DDBJ databases">
        <title>Genome Sequence of Physisporinus lineatus.</title>
        <authorList>
            <person name="Buettner E."/>
        </authorList>
    </citation>
    <scope>NUCLEOTIDE SEQUENCE</scope>
    <source>
        <strain evidence="2">VT162</strain>
    </source>
</reference>
<dbReference type="AlphaFoldDB" id="A0AAD5YCC1"/>
<feature type="compositionally biased region" description="Polar residues" evidence="1">
    <location>
        <begin position="38"/>
        <end position="57"/>
    </location>
</feature>
<gene>
    <name evidence="2" type="ORF">NLI96_g12500</name>
</gene>
<sequence length="128" mass="13836">MEMENSVAHNSMGRLDASARDGDAGAKEGPATVCPEASSINNVNSPEVGQLAAQSPTIRERELQPVAGRVPSVDRDDGVQQGRTQPLNPPVAEPQGEDHLGRAQEGVSELNRLRNEKRKKKECRKDSK</sequence>
<dbReference type="EMBL" id="JANAWD010001083">
    <property type="protein sequence ID" value="KAJ3474360.1"/>
    <property type="molecule type" value="Genomic_DNA"/>
</dbReference>
<evidence type="ECO:0000313" key="2">
    <source>
        <dbReference type="EMBL" id="KAJ3474360.1"/>
    </source>
</evidence>
<evidence type="ECO:0000313" key="3">
    <source>
        <dbReference type="Proteomes" id="UP001212997"/>
    </source>
</evidence>
<accession>A0AAD5YCC1</accession>
<proteinExistence type="predicted"/>
<organism evidence="2 3">
    <name type="scientific">Meripilus lineatus</name>
    <dbReference type="NCBI Taxonomy" id="2056292"/>
    <lineage>
        <taxon>Eukaryota</taxon>
        <taxon>Fungi</taxon>
        <taxon>Dikarya</taxon>
        <taxon>Basidiomycota</taxon>
        <taxon>Agaricomycotina</taxon>
        <taxon>Agaricomycetes</taxon>
        <taxon>Polyporales</taxon>
        <taxon>Meripilaceae</taxon>
        <taxon>Meripilus</taxon>
    </lineage>
</organism>
<name>A0AAD5YCC1_9APHY</name>